<dbReference type="InterPro" id="IPR018490">
    <property type="entry name" value="cNMP-bd_dom_sf"/>
</dbReference>
<dbReference type="Proteomes" id="UP001143400">
    <property type="component" value="Unassembled WGS sequence"/>
</dbReference>
<gene>
    <name evidence="2" type="ORF">GCM10008170_30270</name>
    <name evidence="3" type="ORF">JOD31_003040</name>
</gene>
<dbReference type="Proteomes" id="UP000758856">
    <property type="component" value="Unassembled WGS sequence"/>
</dbReference>
<accession>A0A9W6IVL7</accession>
<dbReference type="InterPro" id="IPR000595">
    <property type="entry name" value="cNMP-bd_dom"/>
</dbReference>
<dbReference type="InterPro" id="IPR050397">
    <property type="entry name" value="Env_Response_Regulators"/>
</dbReference>
<proteinExistence type="predicted"/>
<reference evidence="2" key="1">
    <citation type="journal article" date="2014" name="Int. J. Syst. Evol. Microbiol.">
        <title>Complete genome sequence of Corynebacterium casei LMG S-19264T (=DSM 44701T), isolated from a smear-ripened cheese.</title>
        <authorList>
            <consortium name="US DOE Joint Genome Institute (JGI-PGF)"/>
            <person name="Walter F."/>
            <person name="Albersmeier A."/>
            <person name="Kalinowski J."/>
            <person name="Ruckert C."/>
        </authorList>
    </citation>
    <scope>NUCLEOTIDE SEQUENCE</scope>
    <source>
        <strain evidence="2">VKM B-1606</strain>
    </source>
</reference>
<dbReference type="PANTHER" id="PTHR24567:SF68">
    <property type="entry name" value="DNA-BINDING TRANSCRIPTIONAL DUAL REGULATOR CRP"/>
    <property type="match status" value="1"/>
</dbReference>
<evidence type="ECO:0000313" key="2">
    <source>
        <dbReference type="EMBL" id="GLK57008.1"/>
    </source>
</evidence>
<comment type="caution">
    <text evidence="2">The sequence shown here is derived from an EMBL/GenBank/DDBJ whole genome shotgun (WGS) entry which is preliminary data.</text>
</comment>
<organism evidence="2 5">
    <name type="scientific">Methylopila capsulata</name>
    <dbReference type="NCBI Taxonomy" id="61654"/>
    <lineage>
        <taxon>Bacteria</taxon>
        <taxon>Pseudomonadati</taxon>
        <taxon>Pseudomonadota</taxon>
        <taxon>Alphaproteobacteria</taxon>
        <taxon>Hyphomicrobiales</taxon>
        <taxon>Methylopilaceae</taxon>
        <taxon>Methylopila</taxon>
    </lineage>
</organism>
<dbReference type="Pfam" id="PF00027">
    <property type="entry name" value="cNMP_binding"/>
    <property type="match status" value="1"/>
</dbReference>
<reference evidence="3 4" key="2">
    <citation type="submission" date="2021-01" db="EMBL/GenBank/DDBJ databases">
        <title>Genomic Encyclopedia of Type Strains, Phase IV (KMG-IV): sequencing the most valuable type-strain genomes for metagenomic binning, comparative biology and taxonomic classification.</title>
        <authorList>
            <person name="Goeker M."/>
        </authorList>
    </citation>
    <scope>NUCLEOTIDE SEQUENCE [LARGE SCALE GENOMIC DNA]</scope>
    <source>
        <strain evidence="3 4">DSM 6130</strain>
    </source>
</reference>
<protein>
    <submittedName>
        <fullName evidence="3">CRP-like cAMP-binding protein</fullName>
    </submittedName>
    <submittedName>
        <fullName evidence="2">Cyclic nucleotide-binding protein</fullName>
    </submittedName>
</protein>
<dbReference type="PROSITE" id="PS50042">
    <property type="entry name" value="CNMP_BINDING_3"/>
    <property type="match status" value="1"/>
</dbReference>
<dbReference type="PANTHER" id="PTHR24567">
    <property type="entry name" value="CRP FAMILY TRANSCRIPTIONAL REGULATORY PROTEIN"/>
    <property type="match status" value="1"/>
</dbReference>
<dbReference type="EMBL" id="JAFBCY010000003">
    <property type="protein sequence ID" value="MBM7852798.1"/>
    <property type="molecule type" value="Genomic_DNA"/>
</dbReference>
<dbReference type="Gene3D" id="2.60.120.10">
    <property type="entry name" value="Jelly Rolls"/>
    <property type="match status" value="1"/>
</dbReference>
<reference evidence="2" key="3">
    <citation type="submission" date="2023-01" db="EMBL/GenBank/DDBJ databases">
        <authorList>
            <person name="Sun Q."/>
            <person name="Evtushenko L."/>
        </authorList>
    </citation>
    <scope>NUCLEOTIDE SEQUENCE</scope>
    <source>
        <strain evidence="2">VKM B-1606</strain>
    </source>
</reference>
<dbReference type="RefSeq" id="WP_246482513.1">
    <property type="nucleotide sequence ID" value="NZ_BSFF01000003.1"/>
</dbReference>
<dbReference type="AlphaFoldDB" id="A0A9W6IVL7"/>
<sequence length="139" mass="15020">MSRTPLLDELGVDALRLIAFSADRLSLGEGDILFRQGEEADTGFVVVSGAITLTRRGGQTYLAGPGALVGELALLCDTRRPATAEAAERSEVYRIARSLFGRLLNEYPAVTAKLRARLAARMTQNATDLRAIESTLRGR</sequence>
<dbReference type="InterPro" id="IPR014710">
    <property type="entry name" value="RmlC-like_jellyroll"/>
</dbReference>
<dbReference type="SMART" id="SM00100">
    <property type="entry name" value="cNMP"/>
    <property type="match status" value="1"/>
</dbReference>
<dbReference type="EMBL" id="BSFF01000003">
    <property type="protein sequence ID" value="GLK57008.1"/>
    <property type="molecule type" value="Genomic_DNA"/>
</dbReference>
<evidence type="ECO:0000259" key="1">
    <source>
        <dbReference type="PROSITE" id="PS50042"/>
    </source>
</evidence>
<evidence type="ECO:0000313" key="4">
    <source>
        <dbReference type="Proteomes" id="UP000758856"/>
    </source>
</evidence>
<keyword evidence="4" id="KW-1185">Reference proteome</keyword>
<evidence type="ECO:0000313" key="5">
    <source>
        <dbReference type="Proteomes" id="UP001143400"/>
    </source>
</evidence>
<dbReference type="GO" id="GO:0005829">
    <property type="term" value="C:cytosol"/>
    <property type="evidence" value="ECO:0007669"/>
    <property type="project" value="TreeGrafter"/>
</dbReference>
<evidence type="ECO:0000313" key="3">
    <source>
        <dbReference type="EMBL" id="MBM7852798.1"/>
    </source>
</evidence>
<dbReference type="SUPFAM" id="SSF51206">
    <property type="entry name" value="cAMP-binding domain-like"/>
    <property type="match status" value="1"/>
</dbReference>
<feature type="domain" description="Cyclic nucleotide-binding" evidence="1">
    <location>
        <begin position="6"/>
        <end position="121"/>
    </location>
</feature>
<name>A0A9W6IVL7_9HYPH</name>
<dbReference type="GO" id="GO:0003700">
    <property type="term" value="F:DNA-binding transcription factor activity"/>
    <property type="evidence" value="ECO:0007669"/>
    <property type="project" value="TreeGrafter"/>
</dbReference>
<dbReference type="CDD" id="cd00038">
    <property type="entry name" value="CAP_ED"/>
    <property type="match status" value="1"/>
</dbReference>